<dbReference type="PANTHER" id="PTHR38567:SF1">
    <property type="entry name" value="DUF4291 DOMAIN-CONTAINING PROTEIN"/>
    <property type="match status" value="1"/>
</dbReference>
<sequence length="214" mass="24750">MAHSKSVWQTGNYMEIMKLWPKNGNHVLAQYDDHNIVVYQAFCPEIANYAVKNQRFGGPHYSFDRMSWIKPNFLWMMYRCGWATKSKQERVLAVRITREGFDSILSKAYSAQAQKAAGLNKNDIQVRLQWDPDHKPSGAPTLRRAIQLGLKGEILRKYATEWIVSIEDVTPFVQEEMVKLTPENIDKLVVPIEKVYHVTDKKTANLINVEEPEL</sequence>
<evidence type="ECO:0000313" key="2">
    <source>
        <dbReference type="RefSeq" id="XP_002738885.1"/>
    </source>
</evidence>
<dbReference type="Pfam" id="PF14124">
    <property type="entry name" value="DUF4291"/>
    <property type="match status" value="1"/>
</dbReference>
<dbReference type="GeneID" id="100367844"/>
<keyword evidence="1" id="KW-1185">Reference proteome</keyword>
<dbReference type="Proteomes" id="UP000694865">
    <property type="component" value="Unplaced"/>
</dbReference>
<protein>
    <submittedName>
        <fullName evidence="2">Uncharacterized protein LOC100367844</fullName>
    </submittedName>
</protein>
<name>A0ABM0GWI2_SACKO</name>
<organism evidence="1 2">
    <name type="scientific">Saccoglossus kowalevskii</name>
    <name type="common">Acorn worm</name>
    <dbReference type="NCBI Taxonomy" id="10224"/>
    <lineage>
        <taxon>Eukaryota</taxon>
        <taxon>Metazoa</taxon>
        <taxon>Hemichordata</taxon>
        <taxon>Enteropneusta</taxon>
        <taxon>Harrimaniidae</taxon>
        <taxon>Saccoglossus</taxon>
    </lineage>
</organism>
<dbReference type="PANTHER" id="PTHR38567">
    <property type="entry name" value="DUF4291 DOMAIN-CONTAINING PROTEIN"/>
    <property type="match status" value="1"/>
</dbReference>
<dbReference type="InterPro" id="IPR025633">
    <property type="entry name" value="DUF4291"/>
</dbReference>
<accession>A0ABM0GWI2</accession>
<dbReference type="RefSeq" id="XP_002738885.1">
    <property type="nucleotide sequence ID" value="XM_002738839.2"/>
</dbReference>
<evidence type="ECO:0000313" key="1">
    <source>
        <dbReference type="Proteomes" id="UP000694865"/>
    </source>
</evidence>
<gene>
    <name evidence="2" type="primary">LOC100367844</name>
</gene>
<reference evidence="2" key="1">
    <citation type="submission" date="2025-08" db="UniProtKB">
        <authorList>
            <consortium name="RefSeq"/>
        </authorList>
    </citation>
    <scope>IDENTIFICATION</scope>
    <source>
        <tissue evidence="2">Testes</tissue>
    </source>
</reference>
<proteinExistence type="predicted"/>